<evidence type="ECO:0000313" key="2">
    <source>
        <dbReference type="EMBL" id="PSR24010.1"/>
    </source>
</evidence>
<dbReference type="Proteomes" id="UP000242705">
    <property type="component" value="Unassembled WGS sequence"/>
</dbReference>
<accession>A0A2T2WP37</accession>
<evidence type="ECO:0000256" key="1">
    <source>
        <dbReference type="SAM" id="Phobius"/>
    </source>
</evidence>
<name>A0A2T2WP37_SULTH</name>
<feature type="transmembrane region" description="Helical" evidence="1">
    <location>
        <begin position="6"/>
        <end position="23"/>
    </location>
</feature>
<keyword evidence="1" id="KW-1133">Transmembrane helix</keyword>
<sequence length="108" mass="12122">MPQWVNTIVSLLNMGVIFGFLAYRNRLHFKIEWELLRVGRPDLIVKLRQQKLGPWSTLLLGMAAFVSALVVHVFLHSGNTANLGGPLVIAGIFLVFASVGQLIDQRRR</sequence>
<feature type="transmembrane region" description="Helical" evidence="1">
    <location>
        <begin position="55"/>
        <end position="75"/>
    </location>
</feature>
<dbReference type="EMBL" id="PXYX01000063">
    <property type="protein sequence ID" value="PSR24010.1"/>
    <property type="molecule type" value="Genomic_DNA"/>
</dbReference>
<reference evidence="2 3" key="1">
    <citation type="journal article" date="2014" name="BMC Genomics">
        <title>Comparison of environmental and isolate Sulfobacillus genomes reveals diverse carbon, sulfur, nitrogen, and hydrogen metabolisms.</title>
        <authorList>
            <person name="Justice N.B."/>
            <person name="Norman A."/>
            <person name="Brown C.T."/>
            <person name="Singh A."/>
            <person name="Thomas B.C."/>
            <person name="Banfield J.F."/>
        </authorList>
    </citation>
    <scope>NUCLEOTIDE SEQUENCE [LARGE SCALE GENOMIC DNA]</scope>
    <source>
        <strain evidence="2">AMDSBA5</strain>
    </source>
</reference>
<organism evidence="2 3">
    <name type="scientific">Sulfobacillus thermosulfidooxidans</name>
    <dbReference type="NCBI Taxonomy" id="28034"/>
    <lineage>
        <taxon>Bacteria</taxon>
        <taxon>Bacillati</taxon>
        <taxon>Bacillota</taxon>
        <taxon>Clostridia</taxon>
        <taxon>Eubacteriales</taxon>
        <taxon>Clostridiales Family XVII. Incertae Sedis</taxon>
        <taxon>Sulfobacillus</taxon>
    </lineage>
</organism>
<keyword evidence="1" id="KW-0812">Transmembrane</keyword>
<gene>
    <name evidence="2" type="ORF">C7B47_15510</name>
</gene>
<keyword evidence="1" id="KW-0472">Membrane</keyword>
<evidence type="ECO:0000313" key="3">
    <source>
        <dbReference type="Proteomes" id="UP000242705"/>
    </source>
</evidence>
<feature type="transmembrane region" description="Helical" evidence="1">
    <location>
        <begin position="81"/>
        <end position="103"/>
    </location>
</feature>
<dbReference type="AlphaFoldDB" id="A0A2T2WP37"/>
<proteinExistence type="predicted"/>
<comment type="caution">
    <text evidence="2">The sequence shown here is derived from an EMBL/GenBank/DDBJ whole genome shotgun (WGS) entry which is preliminary data.</text>
</comment>
<protein>
    <submittedName>
        <fullName evidence="2">Uncharacterized protein</fullName>
    </submittedName>
</protein>